<evidence type="ECO:0000313" key="2">
    <source>
        <dbReference type="Proteomes" id="UP000051324"/>
    </source>
</evidence>
<dbReference type="AlphaFoldDB" id="A0A0R1TV86"/>
<reference evidence="1 2" key="1">
    <citation type="journal article" date="2015" name="Genome Announc.">
        <title>Expanding the biotechnology potential of lactobacilli through comparative genomics of 213 strains and associated genera.</title>
        <authorList>
            <person name="Sun Z."/>
            <person name="Harris H.M."/>
            <person name="McCann A."/>
            <person name="Guo C."/>
            <person name="Argimon S."/>
            <person name="Zhang W."/>
            <person name="Yang X."/>
            <person name="Jeffery I.B."/>
            <person name="Cooney J.C."/>
            <person name="Kagawa T.F."/>
            <person name="Liu W."/>
            <person name="Song Y."/>
            <person name="Salvetti E."/>
            <person name="Wrobel A."/>
            <person name="Rasinkangas P."/>
            <person name="Parkhill J."/>
            <person name="Rea M.C."/>
            <person name="O'Sullivan O."/>
            <person name="Ritari J."/>
            <person name="Douillard F.P."/>
            <person name="Paul Ross R."/>
            <person name="Yang R."/>
            <person name="Briner A.E."/>
            <person name="Felis G.E."/>
            <person name="de Vos W.M."/>
            <person name="Barrangou R."/>
            <person name="Klaenhammer T.R."/>
            <person name="Caufield P.W."/>
            <person name="Cui Y."/>
            <person name="Zhang H."/>
            <person name="O'Toole P.W."/>
        </authorList>
    </citation>
    <scope>NUCLEOTIDE SEQUENCE [LARGE SCALE GENOMIC DNA]</scope>
    <source>
        <strain evidence="1 2">DSM 16634</strain>
    </source>
</reference>
<sequence length="54" mass="6420">MYAEKCATYKLVDISINKFTDLLNELRKLGVEIFNFSEKTLSLEHIYHEYYLGD</sequence>
<accession>A0A0R1TV86</accession>
<evidence type="ECO:0000313" key="1">
    <source>
        <dbReference type="EMBL" id="KRL85148.1"/>
    </source>
</evidence>
<gene>
    <name evidence="1" type="ORF">FC32_GL000193</name>
</gene>
<dbReference type="PATRIC" id="fig|1423724.4.peg.202"/>
<proteinExistence type="predicted"/>
<name>A0A0R1TV86_9LACO</name>
<organism evidence="1 2">
    <name type="scientific">Ligilactobacillus apodemi DSM 16634 = JCM 16172</name>
    <dbReference type="NCBI Taxonomy" id="1423724"/>
    <lineage>
        <taxon>Bacteria</taxon>
        <taxon>Bacillati</taxon>
        <taxon>Bacillota</taxon>
        <taxon>Bacilli</taxon>
        <taxon>Lactobacillales</taxon>
        <taxon>Lactobacillaceae</taxon>
        <taxon>Ligilactobacillus</taxon>
    </lineage>
</organism>
<comment type="caution">
    <text evidence="1">The sequence shown here is derived from an EMBL/GenBank/DDBJ whole genome shotgun (WGS) entry which is preliminary data.</text>
</comment>
<dbReference type="Proteomes" id="UP000051324">
    <property type="component" value="Unassembled WGS sequence"/>
</dbReference>
<keyword evidence="2" id="KW-1185">Reference proteome</keyword>
<protein>
    <submittedName>
        <fullName evidence="1">Uncharacterized protein</fullName>
    </submittedName>
</protein>
<dbReference type="EMBL" id="AZFT01000043">
    <property type="protein sequence ID" value="KRL85148.1"/>
    <property type="molecule type" value="Genomic_DNA"/>
</dbReference>